<sequence>MNYSNILLAGVASLALISCGKKDDGVDAPKSETSQQAAKTNADSPLNTSFKLKGAEPVEIDQFFALLPEDARPTYETATFDNALGADVVTGLRFSDADDGEALTVARAEFFGLDMEAIDRVKAATDVGPDAPFETIFTKVRLFDLATEGFEGDVEAVGLTIGGVEFDQLQIRQGGTEGNGEGDEGARALNAINIAGIYYKDIAMAAESDETPSFVVNVPDLRFVGVGGGKIGAIIANELGYTVEQTDESRLAMMQAFGPQGAMFLNGPLSGFIAPESQEIKVESFEWRNIDFSGLLSWGLRDEKPPMTAENLIDLGTLKALDTQSWVNGKRAAVVAETTMTAGEFTWLAPSNIRLESKGAVYDFTAYIPDSEEDAAKVLKEHGLDDVKGDGFASWVWNSKNGNADLDYVFEMPTLADFNMNMSISDLKLSELASAAEEGETNLLREHGAFKGFTLKLKDEKALDAVFAMAALQMGGSGEDLRVSAPGLIRLSGAQAAQMNPRISSYVNAFADFVAKGGSIEVSARPAEAVPFTTLQATGMSAPQTMPDVLDLTVTHKE</sequence>
<comment type="caution">
    <text evidence="1">The sequence shown here is derived from an EMBL/GenBank/DDBJ whole genome shotgun (WGS) entry which is preliminary data.</text>
</comment>
<keyword evidence="2" id="KW-1185">Reference proteome</keyword>
<gene>
    <name evidence="1" type="ORF">ABFZ84_05520</name>
</gene>
<reference evidence="1 2" key="1">
    <citation type="submission" date="2024-05" db="EMBL/GenBank/DDBJ databases">
        <title>Three bacterial strains, DH-69, EH-24, and ECK-19 isolated from coastal sediments.</title>
        <authorList>
            <person name="Ye Y.-Q."/>
            <person name="Du Z.-J."/>
        </authorList>
    </citation>
    <scope>NUCLEOTIDE SEQUENCE [LARGE SCALE GENOMIC DNA]</scope>
    <source>
        <strain evidence="1 2">ECK-19</strain>
    </source>
</reference>
<dbReference type="Proteomes" id="UP001560685">
    <property type="component" value="Unassembled WGS sequence"/>
</dbReference>
<dbReference type="RefSeq" id="WP_369312941.1">
    <property type="nucleotide sequence ID" value="NZ_JBEHZE010000001.1"/>
</dbReference>
<accession>A0ABV3Z383</accession>
<evidence type="ECO:0008006" key="3">
    <source>
        <dbReference type="Google" id="ProtNLM"/>
    </source>
</evidence>
<protein>
    <recommendedName>
        <fullName evidence="3">Lipoprotein</fullName>
    </recommendedName>
</protein>
<proteinExistence type="predicted"/>
<dbReference type="EMBL" id="JBEHZE010000001">
    <property type="protein sequence ID" value="MEX6633003.1"/>
    <property type="molecule type" value="Genomic_DNA"/>
</dbReference>
<evidence type="ECO:0000313" key="1">
    <source>
        <dbReference type="EMBL" id="MEX6633003.1"/>
    </source>
</evidence>
<name>A0ABV3Z383_9PROT</name>
<evidence type="ECO:0000313" key="2">
    <source>
        <dbReference type="Proteomes" id="UP001560685"/>
    </source>
</evidence>
<organism evidence="1 2">
    <name type="scientific">Hyphococcus lacteus</name>
    <dbReference type="NCBI Taxonomy" id="3143536"/>
    <lineage>
        <taxon>Bacteria</taxon>
        <taxon>Pseudomonadati</taxon>
        <taxon>Pseudomonadota</taxon>
        <taxon>Alphaproteobacteria</taxon>
        <taxon>Parvularculales</taxon>
        <taxon>Parvularculaceae</taxon>
        <taxon>Hyphococcus</taxon>
    </lineage>
</organism>